<gene>
    <name evidence="2" type="ORF">K8352_19090</name>
</gene>
<dbReference type="Gene3D" id="3.90.550.10">
    <property type="entry name" value="Spore Coat Polysaccharide Biosynthesis Protein SpsA, Chain A"/>
    <property type="match status" value="1"/>
</dbReference>
<accession>A0AAE3F055</accession>
<comment type="caution">
    <text evidence="2">The sequence shown here is derived from an EMBL/GenBank/DDBJ whole genome shotgun (WGS) entry which is preliminary data.</text>
</comment>
<dbReference type="GO" id="GO:0016758">
    <property type="term" value="F:hexosyltransferase activity"/>
    <property type="evidence" value="ECO:0007669"/>
    <property type="project" value="UniProtKB-ARBA"/>
</dbReference>
<sequence length="250" mass="28295">MKISIITATYHSEATIEACMDSVLGQGYSDLEYLILDGGSKDGTMARIQQCVDPRVRVISEPDQGIYDALNKGIAMATGEVIGFVHSDDFLASDDCLANMLHLFESEKVDGVYGDLHYVDAQETARVVRNWKSKPFHRALLRRGWMPAHPTLFLKKEVYDKHGVFNLEFKIAADYDMMLRIFKDDTLKFAYLPQVVTKMRLGGVSNGSLKSIIRKTREDYKAMKYNQLSNPLYTICAKNLSKIPQFFTKG</sequence>
<dbReference type="Proteomes" id="UP001200642">
    <property type="component" value="Unassembled WGS sequence"/>
</dbReference>
<evidence type="ECO:0000259" key="1">
    <source>
        <dbReference type="Pfam" id="PF00535"/>
    </source>
</evidence>
<dbReference type="CDD" id="cd06433">
    <property type="entry name" value="GT_2_WfgS_like"/>
    <property type="match status" value="1"/>
</dbReference>
<dbReference type="Pfam" id="PF00535">
    <property type="entry name" value="Glycos_transf_2"/>
    <property type="match status" value="1"/>
</dbReference>
<dbReference type="EMBL" id="JAIRBC010000052">
    <property type="protein sequence ID" value="MCG2462877.1"/>
    <property type="molecule type" value="Genomic_DNA"/>
</dbReference>
<evidence type="ECO:0000313" key="2">
    <source>
        <dbReference type="EMBL" id="MCG2462877.1"/>
    </source>
</evidence>
<dbReference type="PANTHER" id="PTHR22916">
    <property type="entry name" value="GLYCOSYLTRANSFERASE"/>
    <property type="match status" value="1"/>
</dbReference>
<dbReference type="InterPro" id="IPR029044">
    <property type="entry name" value="Nucleotide-diphossugar_trans"/>
</dbReference>
<organism evidence="2 3">
    <name type="scientific">Cerina litoralis</name>
    <dbReference type="NCBI Taxonomy" id="2874477"/>
    <lineage>
        <taxon>Bacteria</taxon>
        <taxon>Pseudomonadati</taxon>
        <taxon>Bacteroidota</taxon>
        <taxon>Flavobacteriia</taxon>
        <taxon>Flavobacteriales</taxon>
        <taxon>Flavobacteriaceae</taxon>
        <taxon>Cerina</taxon>
    </lineage>
</organism>
<evidence type="ECO:0000313" key="3">
    <source>
        <dbReference type="Proteomes" id="UP001200642"/>
    </source>
</evidence>
<dbReference type="SUPFAM" id="SSF53448">
    <property type="entry name" value="Nucleotide-diphospho-sugar transferases"/>
    <property type="match status" value="1"/>
</dbReference>
<dbReference type="AlphaFoldDB" id="A0AAE3F055"/>
<reference evidence="2" key="1">
    <citation type="submission" date="2023-02" db="EMBL/GenBank/DDBJ databases">
        <title>Genome of Flavobacteriaceae gen. nov. sp. strain F89.</title>
        <authorList>
            <person name="Wang Y."/>
        </authorList>
    </citation>
    <scope>NUCLEOTIDE SEQUENCE</scope>
    <source>
        <strain evidence="2">F89</strain>
    </source>
</reference>
<dbReference type="PANTHER" id="PTHR22916:SF3">
    <property type="entry name" value="UDP-GLCNAC:BETAGAL BETA-1,3-N-ACETYLGLUCOSAMINYLTRANSFERASE-LIKE PROTEIN 1"/>
    <property type="match status" value="1"/>
</dbReference>
<keyword evidence="3" id="KW-1185">Reference proteome</keyword>
<name>A0AAE3F055_9FLAO</name>
<feature type="domain" description="Glycosyltransferase 2-like" evidence="1">
    <location>
        <begin position="4"/>
        <end position="140"/>
    </location>
</feature>
<dbReference type="RefSeq" id="WP_317904009.1">
    <property type="nucleotide sequence ID" value="NZ_JAIRBC010000052.1"/>
</dbReference>
<proteinExistence type="predicted"/>
<protein>
    <submittedName>
        <fullName evidence="2">Glycosyltransferase</fullName>
    </submittedName>
</protein>
<dbReference type="InterPro" id="IPR001173">
    <property type="entry name" value="Glyco_trans_2-like"/>
</dbReference>